<evidence type="ECO:0000256" key="1">
    <source>
        <dbReference type="SAM" id="MobiDB-lite"/>
    </source>
</evidence>
<dbReference type="EMBL" id="ML986514">
    <property type="protein sequence ID" value="KAF2272992.1"/>
    <property type="molecule type" value="Genomic_DNA"/>
</dbReference>
<evidence type="ECO:0000313" key="2">
    <source>
        <dbReference type="EMBL" id="KAF2272992.1"/>
    </source>
</evidence>
<protein>
    <submittedName>
        <fullName evidence="2">Uncharacterized protein</fullName>
    </submittedName>
</protein>
<sequence>MMIAVLSYTDYASSKGERIKRRMNQPASLPYEPTRRPSRHTSVTCSHDCQAFTWAPVHASSACLPSPAAHLRQLPASPLGNSPSPPTRRSFSPSPSSSPGAFAAKMPPALSDYDSDGELLSFSLTTSTAPTCTSSLGVDNKIPPRSRTLIESAGEESGDGDGHKEEQCENNVPLQNLESRGLGASTVGSIPFGPAETAISSLPCLCLDCVRCGVA</sequence>
<feature type="region of interest" description="Disordered" evidence="1">
    <location>
        <begin position="17"/>
        <end position="42"/>
    </location>
</feature>
<keyword evidence="3" id="KW-1185">Reference proteome</keyword>
<dbReference type="GeneID" id="54546780"/>
<dbReference type="RefSeq" id="XP_033650531.1">
    <property type="nucleotide sequence ID" value="XM_033793605.1"/>
</dbReference>
<feature type="region of interest" description="Disordered" evidence="1">
    <location>
        <begin position="74"/>
        <end position="109"/>
    </location>
</feature>
<gene>
    <name evidence="2" type="ORF">EI97DRAFT_191934</name>
</gene>
<feature type="compositionally biased region" description="Low complexity" evidence="1">
    <location>
        <begin position="87"/>
        <end position="99"/>
    </location>
</feature>
<reference evidence="2" key="1">
    <citation type="journal article" date="2020" name="Stud. Mycol.">
        <title>101 Dothideomycetes genomes: a test case for predicting lifestyles and emergence of pathogens.</title>
        <authorList>
            <person name="Haridas S."/>
            <person name="Albert R."/>
            <person name="Binder M."/>
            <person name="Bloem J."/>
            <person name="Labutti K."/>
            <person name="Salamov A."/>
            <person name="Andreopoulos B."/>
            <person name="Baker S."/>
            <person name="Barry K."/>
            <person name="Bills G."/>
            <person name="Bluhm B."/>
            <person name="Cannon C."/>
            <person name="Castanera R."/>
            <person name="Culley D."/>
            <person name="Daum C."/>
            <person name="Ezra D."/>
            <person name="Gonzalez J."/>
            <person name="Henrissat B."/>
            <person name="Kuo A."/>
            <person name="Liang C."/>
            <person name="Lipzen A."/>
            <person name="Lutzoni F."/>
            <person name="Magnuson J."/>
            <person name="Mondo S."/>
            <person name="Nolan M."/>
            <person name="Ohm R."/>
            <person name="Pangilinan J."/>
            <person name="Park H.-J."/>
            <person name="Ramirez L."/>
            <person name="Alfaro M."/>
            <person name="Sun H."/>
            <person name="Tritt A."/>
            <person name="Yoshinaga Y."/>
            <person name="Zwiers L.-H."/>
            <person name="Turgeon B."/>
            <person name="Goodwin S."/>
            <person name="Spatafora J."/>
            <person name="Crous P."/>
            <person name="Grigoriev I."/>
        </authorList>
    </citation>
    <scope>NUCLEOTIDE SEQUENCE</scope>
    <source>
        <strain evidence="2">CBS 379.55</strain>
    </source>
</reference>
<dbReference type="AlphaFoldDB" id="A0A6A6J9B5"/>
<name>A0A6A6J9B5_WESOR</name>
<proteinExistence type="predicted"/>
<accession>A0A6A6J9B5</accession>
<organism evidence="2 3">
    <name type="scientific">Westerdykella ornata</name>
    <dbReference type="NCBI Taxonomy" id="318751"/>
    <lineage>
        <taxon>Eukaryota</taxon>
        <taxon>Fungi</taxon>
        <taxon>Dikarya</taxon>
        <taxon>Ascomycota</taxon>
        <taxon>Pezizomycotina</taxon>
        <taxon>Dothideomycetes</taxon>
        <taxon>Pleosporomycetidae</taxon>
        <taxon>Pleosporales</taxon>
        <taxon>Sporormiaceae</taxon>
        <taxon>Westerdykella</taxon>
    </lineage>
</organism>
<evidence type="ECO:0000313" key="3">
    <source>
        <dbReference type="Proteomes" id="UP000800097"/>
    </source>
</evidence>
<dbReference type="Proteomes" id="UP000800097">
    <property type="component" value="Unassembled WGS sequence"/>
</dbReference>